<feature type="domain" description="HTH merR-type" evidence="1">
    <location>
        <begin position="33"/>
        <end position="83"/>
    </location>
</feature>
<dbReference type="SUPFAM" id="SSF46955">
    <property type="entry name" value="Putative DNA-binding domain"/>
    <property type="match status" value="1"/>
</dbReference>
<evidence type="ECO:0000313" key="3">
    <source>
        <dbReference type="Proteomes" id="UP001501710"/>
    </source>
</evidence>
<dbReference type="RefSeq" id="WP_344898010.1">
    <property type="nucleotide sequence ID" value="NZ_BAABAS010000007.1"/>
</dbReference>
<keyword evidence="3" id="KW-1185">Reference proteome</keyword>
<evidence type="ECO:0000313" key="2">
    <source>
        <dbReference type="EMBL" id="GAA4233522.1"/>
    </source>
</evidence>
<evidence type="ECO:0000259" key="1">
    <source>
        <dbReference type="Pfam" id="PF13411"/>
    </source>
</evidence>
<dbReference type="Gene3D" id="1.10.1660.10">
    <property type="match status" value="1"/>
</dbReference>
<accession>A0ABP8C4F6</accession>
<comment type="caution">
    <text evidence="2">The sequence shown here is derived from an EMBL/GenBank/DDBJ whole genome shotgun (WGS) entry which is preliminary data.</text>
</comment>
<name>A0ABP8C4F6_9ACTN</name>
<protein>
    <recommendedName>
        <fullName evidence="1">HTH merR-type domain-containing protein</fullName>
    </recommendedName>
</protein>
<dbReference type="EMBL" id="BAABAS010000007">
    <property type="protein sequence ID" value="GAA4233522.1"/>
    <property type="molecule type" value="Genomic_DNA"/>
</dbReference>
<dbReference type="InterPro" id="IPR000551">
    <property type="entry name" value="MerR-type_HTH_dom"/>
</dbReference>
<gene>
    <name evidence="2" type="ORF">GCM10022254_36140</name>
</gene>
<dbReference type="Pfam" id="PF13411">
    <property type="entry name" value="MerR_1"/>
    <property type="match status" value="1"/>
</dbReference>
<sequence>MSLLSAEEERQRQRWGWIAVIHLESGGPWVPARDAARMVGVSTANLRRWAQRGVISVIRDPGHHSHYYLDELRLITQLAEAQDEPASLTMLIKHLAIVLASAYDST</sequence>
<proteinExistence type="predicted"/>
<organism evidence="2 3">
    <name type="scientific">Actinomadura meridiana</name>
    <dbReference type="NCBI Taxonomy" id="559626"/>
    <lineage>
        <taxon>Bacteria</taxon>
        <taxon>Bacillati</taxon>
        <taxon>Actinomycetota</taxon>
        <taxon>Actinomycetes</taxon>
        <taxon>Streptosporangiales</taxon>
        <taxon>Thermomonosporaceae</taxon>
        <taxon>Actinomadura</taxon>
    </lineage>
</organism>
<dbReference type="Proteomes" id="UP001501710">
    <property type="component" value="Unassembled WGS sequence"/>
</dbReference>
<dbReference type="InterPro" id="IPR009061">
    <property type="entry name" value="DNA-bd_dom_put_sf"/>
</dbReference>
<reference evidence="3" key="1">
    <citation type="journal article" date="2019" name="Int. J. Syst. Evol. Microbiol.">
        <title>The Global Catalogue of Microorganisms (GCM) 10K type strain sequencing project: providing services to taxonomists for standard genome sequencing and annotation.</title>
        <authorList>
            <consortium name="The Broad Institute Genomics Platform"/>
            <consortium name="The Broad Institute Genome Sequencing Center for Infectious Disease"/>
            <person name="Wu L."/>
            <person name="Ma J."/>
        </authorList>
    </citation>
    <scope>NUCLEOTIDE SEQUENCE [LARGE SCALE GENOMIC DNA]</scope>
    <source>
        <strain evidence="3">JCM 17440</strain>
    </source>
</reference>